<dbReference type="EMBL" id="FMWD01000003">
    <property type="protein sequence ID" value="SCZ55515.1"/>
    <property type="molecule type" value="Genomic_DNA"/>
</dbReference>
<evidence type="ECO:0000256" key="3">
    <source>
        <dbReference type="ARBA" id="ARBA00022692"/>
    </source>
</evidence>
<comment type="similarity">
    <text evidence="7">Belongs to the YfgM family.</text>
</comment>
<dbReference type="InterPro" id="IPR018704">
    <property type="entry name" value="SecYEG/CpoB_TPR"/>
</dbReference>
<protein>
    <recommendedName>
        <fullName evidence="8">Ancillary SecYEG translocon subunit</fullName>
    </recommendedName>
</protein>
<organism evidence="11 12">
    <name type="scientific">Thiohalomonas denitrificans</name>
    <dbReference type="NCBI Taxonomy" id="415747"/>
    <lineage>
        <taxon>Bacteria</taxon>
        <taxon>Pseudomonadati</taxon>
        <taxon>Pseudomonadota</taxon>
        <taxon>Gammaproteobacteria</taxon>
        <taxon>Thiohalomonadales</taxon>
        <taxon>Thiohalomonadaceae</taxon>
        <taxon>Thiohalomonas</taxon>
    </lineage>
</organism>
<evidence type="ECO:0000256" key="6">
    <source>
        <dbReference type="ARBA" id="ARBA00023186"/>
    </source>
</evidence>
<dbReference type="PANTHER" id="PTHR38035:SF1">
    <property type="entry name" value="ANCILLARY SECYEG TRANSLOCON SUBUNIT"/>
    <property type="match status" value="1"/>
</dbReference>
<evidence type="ECO:0000313" key="11">
    <source>
        <dbReference type="EMBL" id="SCZ55515.1"/>
    </source>
</evidence>
<feature type="domain" description="Ancillary SecYEG translocon subunit/Cell division coordinator CpoB TPR" evidence="10">
    <location>
        <begin position="15"/>
        <end position="205"/>
    </location>
</feature>
<evidence type="ECO:0000256" key="8">
    <source>
        <dbReference type="ARBA" id="ARBA00024235"/>
    </source>
</evidence>
<dbReference type="GO" id="GO:0005886">
    <property type="term" value="C:plasma membrane"/>
    <property type="evidence" value="ECO:0007669"/>
    <property type="project" value="UniProtKB-SubCell"/>
</dbReference>
<evidence type="ECO:0000259" key="10">
    <source>
        <dbReference type="Pfam" id="PF09976"/>
    </source>
</evidence>
<dbReference type="SUPFAM" id="SSF48452">
    <property type="entry name" value="TPR-like"/>
    <property type="match status" value="1"/>
</dbReference>
<dbReference type="PIRSF" id="PIRSF006170">
    <property type="entry name" value="YfgM"/>
    <property type="match status" value="1"/>
</dbReference>
<keyword evidence="5 9" id="KW-0472">Membrane</keyword>
<evidence type="ECO:0000256" key="1">
    <source>
        <dbReference type="ARBA" id="ARBA00004401"/>
    </source>
</evidence>
<proteinExistence type="inferred from homology"/>
<feature type="transmembrane region" description="Helical" evidence="9">
    <location>
        <begin position="24"/>
        <end position="42"/>
    </location>
</feature>
<keyword evidence="3 9" id="KW-0812">Transmembrane</keyword>
<gene>
    <name evidence="11" type="ORF">SAMN03097708_01142</name>
</gene>
<dbReference type="AlphaFoldDB" id="A0A1G5Q0W4"/>
<evidence type="ECO:0000256" key="5">
    <source>
        <dbReference type="ARBA" id="ARBA00023136"/>
    </source>
</evidence>
<evidence type="ECO:0000256" key="4">
    <source>
        <dbReference type="ARBA" id="ARBA00022989"/>
    </source>
</evidence>
<dbReference type="GO" id="GO:0044877">
    <property type="term" value="F:protein-containing complex binding"/>
    <property type="evidence" value="ECO:0007669"/>
    <property type="project" value="InterPro"/>
</dbReference>
<reference evidence="11 12" key="1">
    <citation type="submission" date="2016-10" db="EMBL/GenBank/DDBJ databases">
        <authorList>
            <person name="de Groot N.N."/>
        </authorList>
    </citation>
    <scope>NUCLEOTIDE SEQUENCE [LARGE SCALE GENOMIC DNA]</scope>
    <source>
        <strain evidence="11 12">HLD2</strain>
    </source>
</reference>
<comment type="subcellular location">
    <subcellularLocation>
        <location evidence="1">Cell membrane</location>
        <topology evidence="1">Single-pass type II membrane protein</topology>
    </subcellularLocation>
</comment>
<dbReference type="InterPro" id="IPR011990">
    <property type="entry name" value="TPR-like_helical_dom_sf"/>
</dbReference>
<keyword evidence="4 9" id="KW-1133">Transmembrane helix</keyword>
<evidence type="ECO:0000313" key="12">
    <source>
        <dbReference type="Proteomes" id="UP000199648"/>
    </source>
</evidence>
<sequence>MEVYSTEEEQIEALRRWWKENGRLVLIALALVLLAVFGWRTWSANQAGRAEAASVQYEQMMNALDTQPQQAMEIGRSIVGEYPSTSYADFASLAMARIAVEEDDLEQAEAHLRRVMGSTSQPELEELARLRLGHVLLSRGDMETALSLAEQGGASYRAAFDELRGDIYLEQGNREAARTAYSDALAAYQAPGKQQVVSMKLQNLADTKDAEE</sequence>
<dbReference type="Gene3D" id="1.25.40.10">
    <property type="entry name" value="Tetratricopeptide repeat domain"/>
    <property type="match status" value="1"/>
</dbReference>
<accession>A0A1G5Q0W4</accession>
<name>A0A1G5Q0W4_9GAMM</name>
<dbReference type="Proteomes" id="UP000199648">
    <property type="component" value="Unassembled WGS sequence"/>
</dbReference>
<keyword evidence="12" id="KW-1185">Reference proteome</keyword>
<keyword evidence="2" id="KW-1003">Cell membrane</keyword>
<dbReference type="STRING" id="415747.SAMN03097708_01142"/>
<dbReference type="InterPro" id="IPR026039">
    <property type="entry name" value="YfgM"/>
</dbReference>
<dbReference type="RefSeq" id="WP_092993779.1">
    <property type="nucleotide sequence ID" value="NZ_FMWD01000003.1"/>
</dbReference>
<evidence type="ECO:0000256" key="7">
    <source>
        <dbReference type="ARBA" id="ARBA00024197"/>
    </source>
</evidence>
<keyword evidence="6" id="KW-0143">Chaperone</keyword>
<evidence type="ECO:0000256" key="9">
    <source>
        <dbReference type="SAM" id="Phobius"/>
    </source>
</evidence>
<dbReference type="OrthoDB" id="9789675at2"/>
<evidence type="ECO:0000256" key="2">
    <source>
        <dbReference type="ARBA" id="ARBA00022475"/>
    </source>
</evidence>
<dbReference type="PANTHER" id="PTHR38035">
    <property type="entry name" value="UPF0070 PROTEIN YFGM"/>
    <property type="match status" value="1"/>
</dbReference>
<dbReference type="Pfam" id="PF09976">
    <property type="entry name" value="TPR_21"/>
    <property type="match status" value="1"/>
</dbReference>